<evidence type="ECO:0000313" key="3">
    <source>
        <dbReference type="EMBL" id="MQA37783.1"/>
    </source>
</evidence>
<comment type="caution">
    <text evidence="3">The sequence shown here is derived from an EMBL/GenBank/DDBJ whole genome shotgun (WGS) entry which is preliminary data.</text>
</comment>
<accession>A0A6A7MYE2</accession>
<keyword evidence="2" id="KW-0547">Nucleotide-binding</keyword>
<feature type="binding site" evidence="2">
    <location>
        <position position="346"/>
    </location>
    <ligand>
        <name>L-tryptophan</name>
        <dbReference type="ChEBI" id="CHEBI:57912"/>
    </ligand>
</feature>
<evidence type="ECO:0000256" key="2">
    <source>
        <dbReference type="PIRSR" id="PIRSR011396-2"/>
    </source>
</evidence>
<keyword evidence="2" id="KW-0285">Flavoprotein</keyword>
<protein>
    <submittedName>
        <fullName evidence="3">Tryptophan 7-halogenase</fullName>
    </submittedName>
</protein>
<dbReference type="EMBL" id="WHUG01000002">
    <property type="protein sequence ID" value="MQA37783.1"/>
    <property type="molecule type" value="Genomic_DNA"/>
</dbReference>
<dbReference type="GO" id="GO:0004497">
    <property type="term" value="F:monooxygenase activity"/>
    <property type="evidence" value="ECO:0007669"/>
    <property type="project" value="InterPro"/>
</dbReference>
<dbReference type="Pfam" id="PF04820">
    <property type="entry name" value="Trp_halogenase"/>
    <property type="match status" value="1"/>
</dbReference>
<keyword evidence="2" id="KW-0274">FAD</keyword>
<evidence type="ECO:0000256" key="1">
    <source>
        <dbReference type="PIRSR" id="PIRSR011396-1"/>
    </source>
</evidence>
<dbReference type="PANTHER" id="PTHR43747:SF4">
    <property type="entry name" value="FLAVIN-DEPENDENT TRYPTOPHAN HALOGENASE"/>
    <property type="match status" value="1"/>
</dbReference>
<dbReference type="InterPro" id="IPR036188">
    <property type="entry name" value="FAD/NAD-bd_sf"/>
</dbReference>
<feature type="active site" evidence="1">
    <location>
        <position position="82"/>
    </location>
</feature>
<name>A0A6A7MYE2_9BURK</name>
<dbReference type="GO" id="GO:0000166">
    <property type="term" value="F:nucleotide binding"/>
    <property type="evidence" value="ECO:0007669"/>
    <property type="project" value="UniProtKB-KW"/>
</dbReference>
<keyword evidence="4" id="KW-1185">Reference proteome</keyword>
<reference evidence="3 4" key="1">
    <citation type="submission" date="2019-10" db="EMBL/GenBank/DDBJ databases">
        <title>Two novel species isolated from a subtropical stream in China.</title>
        <authorList>
            <person name="Lu H."/>
        </authorList>
    </citation>
    <scope>NUCLEOTIDE SEQUENCE [LARGE SCALE GENOMIC DNA]</scope>
    <source>
        <strain evidence="3 4">FT29W</strain>
    </source>
</reference>
<dbReference type="Gene3D" id="3.50.50.60">
    <property type="entry name" value="FAD/NAD(P)-binding domain"/>
    <property type="match status" value="1"/>
</dbReference>
<dbReference type="Proteomes" id="UP000440498">
    <property type="component" value="Unassembled WGS sequence"/>
</dbReference>
<sequence length="501" mass="55147">MNANSAPPKKILIVGGGSAGWMTALMYGESLIKTGVEITVLESPTVGVIGVGEGSTPALKRYFDALGIAESEWMAECNATYKTGIAFDGWSTKPGYESYFHPFATMVDNLTLPTFIENIHARQRGAHVDARPNRYFLSSRLSDDALAPKASENFPFFTTYGYHFDAALLGQFLHKKAAALGVKHKVCHVTHATRDAQGDIAAVATEEGELLAADFFIDCSGFSALLIGKALETPFVSYADNLLNDSAIAMPTEIGARIEPKTVSAAMKFGWAWQIPLTNRYGNGYVYSSAFVSADQAETELRAKIGTLESDTPARHLKMKLGRVAKHWNRNCLAVGLSQGFLEPLEATALYLTQMTAAIFLLFLEKGDFSEAAQQAYNQQIHDYFDGHRDYIVAHYKTNTRTDTEYWRTNAGNLNGVSDSLKHIFQTWIEGGDLVAELRRQDIERYYPILSWHALLAGMGTFPDVAPAPAGAADMLAPMDDFMRRCALNFRDHRTVLESMG</sequence>
<feature type="binding site" evidence="2">
    <location>
        <position position="189"/>
    </location>
    <ligand>
        <name>FAD</name>
        <dbReference type="ChEBI" id="CHEBI:57692"/>
    </ligand>
</feature>
<dbReference type="InterPro" id="IPR050816">
    <property type="entry name" value="Flavin-dep_Halogenase_NPB"/>
</dbReference>
<gene>
    <name evidence="3" type="ORF">GEV02_06450</name>
</gene>
<feature type="binding site" evidence="2">
    <location>
        <begin position="16"/>
        <end position="19"/>
    </location>
    <ligand>
        <name>FAD</name>
        <dbReference type="ChEBI" id="CHEBI:57692"/>
    </ligand>
</feature>
<feature type="binding site" evidence="2">
    <location>
        <position position="337"/>
    </location>
    <ligand>
        <name>FAD</name>
        <dbReference type="ChEBI" id="CHEBI:57692"/>
    </ligand>
</feature>
<proteinExistence type="predicted"/>
<dbReference type="RefSeq" id="WP_152837241.1">
    <property type="nucleotide sequence ID" value="NZ_WHUG01000002.1"/>
</dbReference>
<feature type="binding site" evidence="2">
    <location>
        <position position="82"/>
    </location>
    <ligand>
        <name>7-chloro-L-tryptophan</name>
        <dbReference type="ChEBI" id="CHEBI:58713"/>
    </ligand>
</feature>
<evidence type="ECO:0000313" key="4">
    <source>
        <dbReference type="Proteomes" id="UP000440498"/>
    </source>
</evidence>
<dbReference type="PANTHER" id="PTHR43747">
    <property type="entry name" value="FAD-BINDING PROTEIN"/>
    <property type="match status" value="1"/>
</dbReference>
<dbReference type="PIRSF" id="PIRSF011396">
    <property type="entry name" value="Trp_halogenase"/>
    <property type="match status" value="1"/>
</dbReference>
<dbReference type="SUPFAM" id="SSF51905">
    <property type="entry name" value="FAD/NAD(P)-binding domain"/>
    <property type="match status" value="1"/>
</dbReference>
<dbReference type="AlphaFoldDB" id="A0A6A7MYE2"/>
<dbReference type="InterPro" id="IPR033856">
    <property type="entry name" value="Trp_halogen"/>
</dbReference>
<dbReference type="InterPro" id="IPR006905">
    <property type="entry name" value="Flavin_halogenase"/>
</dbReference>
<organism evidence="3 4">
    <name type="scientific">Rugamonas aquatica</name>
    <dbReference type="NCBI Taxonomy" id="2743357"/>
    <lineage>
        <taxon>Bacteria</taxon>
        <taxon>Pseudomonadati</taxon>
        <taxon>Pseudomonadota</taxon>
        <taxon>Betaproteobacteria</taxon>
        <taxon>Burkholderiales</taxon>
        <taxon>Oxalobacteraceae</taxon>
        <taxon>Telluria group</taxon>
        <taxon>Rugamonas</taxon>
    </lineage>
</organism>